<dbReference type="InterPro" id="IPR000835">
    <property type="entry name" value="HTH_MarR-typ"/>
</dbReference>
<dbReference type="InterPro" id="IPR036388">
    <property type="entry name" value="WH-like_DNA-bd_sf"/>
</dbReference>
<comment type="caution">
    <text evidence="3">The sequence shown here is derived from an EMBL/GenBank/DDBJ whole genome shotgun (WGS) entry which is preliminary data.</text>
</comment>
<organism evidence="3 4">
    <name type="scientific">Microlunatus spumicola</name>
    <dbReference type="NCBI Taxonomy" id="81499"/>
    <lineage>
        <taxon>Bacteria</taxon>
        <taxon>Bacillati</taxon>
        <taxon>Actinomycetota</taxon>
        <taxon>Actinomycetes</taxon>
        <taxon>Propionibacteriales</taxon>
        <taxon>Propionibacteriaceae</taxon>
        <taxon>Microlunatus</taxon>
    </lineage>
</organism>
<proteinExistence type="predicted"/>
<gene>
    <name evidence="3" type="ORF">GCM10022197_03110</name>
</gene>
<dbReference type="InterPro" id="IPR036390">
    <property type="entry name" value="WH_DNA-bd_sf"/>
</dbReference>
<dbReference type="Pfam" id="PF12802">
    <property type="entry name" value="MarR_2"/>
    <property type="match status" value="1"/>
</dbReference>
<dbReference type="InterPro" id="IPR039422">
    <property type="entry name" value="MarR/SlyA-like"/>
</dbReference>
<name>A0ABP6WN46_9ACTN</name>
<sequence>MEEPAAPLPEAIKGLVAVIVAADVYRLAAAEHFGLDVVESRAVSHLDKHGALSQGELGQLMGLTSGGVTGVVDRLERRGVARRVADPHDRRRNRVELTEEATQTLGRSRLSLAPAFDEMRPGAVEALAETLPLLAAGLDHAARSLRATGPYARPEPTTDAAVDPTP</sequence>
<evidence type="ECO:0000313" key="4">
    <source>
        <dbReference type="Proteomes" id="UP001500767"/>
    </source>
</evidence>
<dbReference type="SMART" id="SM00347">
    <property type="entry name" value="HTH_MARR"/>
    <property type="match status" value="1"/>
</dbReference>
<feature type="region of interest" description="Disordered" evidence="1">
    <location>
        <begin position="146"/>
        <end position="166"/>
    </location>
</feature>
<protein>
    <recommendedName>
        <fullName evidence="2">HTH marR-type domain-containing protein</fullName>
    </recommendedName>
</protein>
<accession>A0ABP6WN46</accession>
<reference evidence="4" key="1">
    <citation type="journal article" date="2019" name="Int. J. Syst. Evol. Microbiol.">
        <title>The Global Catalogue of Microorganisms (GCM) 10K type strain sequencing project: providing services to taxonomists for standard genome sequencing and annotation.</title>
        <authorList>
            <consortium name="The Broad Institute Genomics Platform"/>
            <consortium name="The Broad Institute Genome Sequencing Center for Infectious Disease"/>
            <person name="Wu L."/>
            <person name="Ma J."/>
        </authorList>
    </citation>
    <scope>NUCLEOTIDE SEQUENCE [LARGE SCALE GENOMIC DNA]</scope>
    <source>
        <strain evidence="4">JCM 16540</strain>
    </source>
</reference>
<keyword evidence="4" id="KW-1185">Reference proteome</keyword>
<dbReference type="RefSeq" id="WP_204912550.1">
    <property type="nucleotide sequence ID" value="NZ_BAAAYR010000001.1"/>
</dbReference>
<dbReference type="EMBL" id="BAAAYR010000001">
    <property type="protein sequence ID" value="GAA3551538.1"/>
    <property type="molecule type" value="Genomic_DNA"/>
</dbReference>
<evidence type="ECO:0000313" key="3">
    <source>
        <dbReference type="EMBL" id="GAA3551538.1"/>
    </source>
</evidence>
<dbReference type="PROSITE" id="PS50995">
    <property type="entry name" value="HTH_MARR_2"/>
    <property type="match status" value="1"/>
</dbReference>
<dbReference type="SUPFAM" id="SSF46785">
    <property type="entry name" value="Winged helix' DNA-binding domain"/>
    <property type="match status" value="1"/>
</dbReference>
<dbReference type="Gene3D" id="1.10.10.10">
    <property type="entry name" value="Winged helix-like DNA-binding domain superfamily/Winged helix DNA-binding domain"/>
    <property type="match status" value="1"/>
</dbReference>
<dbReference type="PANTHER" id="PTHR33164:SF106">
    <property type="entry name" value="TRANSCRIPTIONAL REGULATORY PROTEIN"/>
    <property type="match status" value="1"/>
</dbReference>
<dbReference type="PANTHER" id="PTHR33164">
    <property type="entry name" value="TRANSCRIPTIONAL REGULATOR, MARR FAMILY"/>
    <property type="match status" value="1"/>
</dbReference>
<evidence type="ECO:0000259" key="2">
    <source>
        <dbReference type="PROSITE" id="PS50995"/>
    </source>
</evidence>
<evidence type="ECO:0000256" key="1">
    <source>
        <dbReference type="SAM" id="MobiDB-lite"/>
    </source>
</evidence>
<dbReference type="PRINTS" id="PR00598">
    <property type="entry name" value="HTHMARR"/>
</dbReference>
<dbReference type="Proteomes" id="UP001500767">
    <property type="component" value="Unassembled WGS sequence"/>
</dbReference>
<feature type="domain" description="HTH marR-type" evidence="2">
    <location>
        <begin position="5"/>
        <end position="136"/>
    </location>
</feature>